<dbReference type="Gene3D" id="3.40.1350.10">
    <property type="match status" value="1"/>
</dbReference>
<protein>
    <recommendedName>
        <fullName evidence="3">DUF91 domain-containing protein</fullName>
    </recommendedName>
</protein>
<evidence type="ECO:0000313" key="1">
    <source>
        <dbReference type="EMBL" id="SLN13251.1"/>
    </source>
</evidence>
<dbReference type="GO" id="GO:0003676">
    <property type="term" value="F:nucleic acid binding"/>
    <property type="evidence" value="ECO:0007669"/>
    <property type="project" value="InterPro"/>
</dbReference>
<organism evidence="1 2">
    <name type="scientific">Oceanibacterium hippocampi</name>
    <dbReference type="NCBI Taxonomy" id="745714"/>
    <lineage>
        <taxon>Bacteria</taxon>
        <taxon>Pseudomonadati</taxon>
        <taxon>Pseudomonadota</taxon>
        <taxon>Alphaproteobacteria</taxon>
        <taxon>Sneathiellales</taxon>
        <taxon>Sneathiellaceae</taxon>
        <taxon>Oceanibacterium</taxon>
    </lineage>
</organism>
<gene>
    <name evidence="1" type="ORF">OCH7691_00211</name>
</gene>
<accession>A0A1Y5RBJ3</accession>
<dbReference type="RefSeq" id="WP_139839476.1">
    <property type="nucleotide sequence ID" value="NZ_FWFR01000001.1"/>
</dbReference>
<keyword evidence="2" id="KW-1185">Reference proteome</keyword>
<dbReference type="OrthoDB" id="506280at2"/>
<dbReference type="Proteomes" id="UP000193200">
    <property type="component" value="Unassembled WGS sequence"/>
</dbReference>
<sequence length="366" mass="40624">MSRDHIYMVEKDGSLRRMMPSAPESEDRMQTLVARYPELISDGDGDLLLIRREQSIADSEDGGGRWSLDHLFVTREAVPVLVELKRAADSRLRREVVGQMLDYAANSTAYWQAGRIADSFTATAEDAGLDPESTLEEFVGEQETSAFWNQVDANFKAGRIKLVFVADEIPRELARVVEFLNDQMRADVRAVELRWFAGEGGETTLSPRVIGETERTAAIKRAPSSPEPISREEWLLKHIAPAGEEALAGARAYIAMVEKLGGEAGVASRQGSIFAAFRPTSGKTFYPLHLWAEGRQVSLTFRWLYQRPAFQDETTRQGLLDGLVGIVGSMTTSNLKGYPAFKVELLADRARASQVEGWLSRLLAIA</sequence>
<dbReference type="EMBL" id="FWFR01000001">
    <property type="protein sequence ID" value="SLN13251.1"/>
    <property type="molecule type" value="Genomic_DNA"/>
</dbReference>
<proteinExistence type="predicted"/>
<evidence type="ECO:0008006" key="3">
    <source>
        <dbReference type="Google" id="ProtNLM"/>
    </source>
</evidence>
<dbReference type="InterPro" id="IPR011856">
    <property type="entry name" value="tRNA_endonuc-like_dom_sf"/>
</dbReference>
<dbReference type="AlphaFoldDB" id="A0A1Y5RBJ3"/>
<name>A0A1Y5RBJ3_9PROT</name>
<dbReference type="InParanoid" id="A0A1Y5RBJ3"/>
<reference evidence="1 2" key="1">
    <citation type="submission" date="2017-03" db="EMBL/GenBank/DDBJ databases">
        <authorList>
            <person name="Afonso C.L."/>
            <person name="Miller P.J."/>
            <person name="Scott M.A."/>
            <person name="Spackman E."/>
            <person name="Goraichik I."/>
            <person name="Dimitrov K.M."/>
            <person name="Suarez D.L."/>
            <person name="Swayne D.E."/>
        </authorList>
    </citation>
    <scope>NUCLEOTIDE SEQUENCE [LARGE SCALE GENOMIC DNA]</scope>
    <source>
        <strain evidence="1 2">CECT 7691</strain>
    </source>
</reference>
<evidence type="ECO:0000313" key="2">
    <source>
        <dbReference type="Proteomes" id="UP000193200"/>
    </source>
</evidence>